<feature type="region of interest" description="Disordered" evidence="2">
    <location>
        <begin position="1"/>
        <end position="40"/>
    </location>
</feature>
<organism evidence="4 5">
    <name type="scientific">Pseudoglutamicibacter cumminsii</name>
    <dbReference type="NCBI Taxonomy" id="156979"/>
    <lineage>
        <taxon>Bacteria</taxon>
        <taxon>Bacillati</taxon>
        <taxon>Actinomycetota</taxon>
        <taxon>Actinomycetes</taxon>
        <taxon>Micrococcales</taxon>
        <taxon>Micrococcaceae</taxon>
        <taxon>Pseudoglutamicibacter</taxon>
    </lineage>
</organism>
<dbReference type="Proteomes" id="UP000245514">
    <property type="component" value="Unassembled WGS sequence"/>
</dbReference>
<dbReference type="CDD" id="cd01292">
    <property type="entry name" value="metallo-dependent_hydrolases"/>
    <property type="match status" value="1"/>
</dbReference>
<dbReference type="GO" id="GO:0016787">
    <property type="term" value="F:hydrolase activity"/>
    <property type="evidence" value="ECO:0007669"/>
    <property type="project" value="UniProtKB-KW"/>
</dbReference>
<feature type="compositionally biased region" description="Low complexity" evidence="2">
    <location>
        <begin position="17"/>
        <end position="29"/>
    </location>
</feature>
<dbReference type="PANTHER" id="PTHR21240">
    <property type="entry name" value="2-AMINO-3-CARBOXYLMUCONATE-6-SEMIALDEHYDE DECARBOXYLASE"/>
    <property type="match status" value="1"/>
</dbReference>
<dbReference type="SUPFAM" id="SSF51556">
    <property type="entry name" value="Metallo-dependent hydrolases"/>
    <property type="match status" value="1"/>
</dbReference>
<dbReference type="Gene3D" id="3.20.20.140">
    <property type="entry name" value="Metal-dependent hydrolases"/>
    <property type="match status" value="1"/>
</dbReference>
<evidence type="ECO:0000313" key="4">
    <source>
        <dbReference type="EMBL" id="PWI27544.1"/>
    </source>
</evidence>
<protein>
    <submittedName>
        <fullName evidence="4">4-hydroxyphenyl-beta-ketoacyl-CoA hydrolase</fullName>
    </submittedName>
</protein>
<dbReference type="EMBL" id="QFWG01000008">
    <property type="protein sequence ID" value="PWI27544.1"/>
    <property type="molecule type" value="Genomic_DNA"/>
</dbReference>
<reference evidence="4 5" key="1">
    <citation type="submission" date="2018-05" db="EMBL/GenBank/DDBJ databases">
        <title>Draft Genome Sequence of Arthrobacter cumminsii IME1328, Isolated from a Patient Who Suffered from Foot Ulcers in China.</title>
        <authorList>
            <person name="Li M."/>
            <person name="Jiang Z."/>
            <person name="Sun Q."/>
            <person name="Tong Y."/>
        </authorList>
    </citation>
    <scope>NUCLEOTIDE SEQUENCE [LARGE SCALE GENOMIC DNA]</scope>
    <source>
        <strain evidence="4 5">IME1328</strain>
    </source>
</reference>
<evidence type="ECO:0000313" key="5">
    <source>
        <dbReference type="Proteomes" id="UP000245514"/>
    </source>
</evidence>
<evidence type="ECO:0000256" key="1">
    <source>
        <dbReference type="ARBA" id="ARBA00023239"/>
    </source>
</evidence>
<proteinExistence type="predicted"/>
<keyword evidence="5" id="KW-1185">Reference proteome</keyword>
<dbReference type="Pfam" id="PF04909">
    <property type="entry name" value="Amidohydro_2"/>
    <property type="match status" value="1"/>
</dbReference>
<dbReference type="InterPro" id="IPR032466">
    <property type="entry name" value="Metal_Hydrolase"/>
</dbReference>
<name>A0ABX5L4E3_9MICC</name>
<sequence length="342" mass="37042">MTGTQDTAPHGAAHGNDSGAPASASTSAPGPAPDPASNPVRYELGVDASAIEAVDMHVHLEVDSCGHKALPEDFFEASAKYFKSAERTPSVDTIAETYRQRRMAAVVFTVDARTQFGHKPNSIDDLVAGCARNNDVLIPFGSVDPRTGADALAEATRQAEQLGVRGFKFHPSVQGFDPSDRQYYPLWERLQELGLPIVSHTGQNGMGAGLPGGRGIKLKYSNPLLLDDVAADFPDLQIIMAHPSVPWQDEANSIATHKANVHIDLSGWSPKYFPESLVRQSNNVLARKVLFGTDFPLITPDKWLAAFAELPLKDEVRPWILKDNAVRLLGLDRGSATETKED</sequence>
<feature type="domain" description="Amidohydrolase-related" evidence="3">
    <location>
        <begin position="54"/>
        <end position="331"/>
    </location>
</feature>
<evidence type="ECO:0000259" key="3">
    <source>
        <dbReference type="Pfam" id="PF04909"/>
    </source>
</evidence>
<gene>
    <name evidence="4" type="ORF">CAY35_07070</name>
</gene>
<accession>A0ABX5L4E3</accession>
<keyword evidence="1" id="KW-0456">Lyase</keyword>
<dbReference type="InterPro" id="IPR006680">
    <property type="entry name" value="Amidohydro-rel"/>
</dbReference>
<evidence type="ECO:0000256" key="2">
    <source>
        <dbReference type="SAM" id="MobiDB-lite"/>
    </source>
</evidence>
<keyword evidence="4" id="KW-0378">Hydrolase</keyword>
<dbReference type="InterPro" id="IPR032465">
    <property type="entry name" value="ACMSD"/>
</dbReference>
<comment type="caution">
    <text evidence="4">The sequence shown here is derived from an EMBL/GenBank/DDBJ whole genome shotgun (WGS) entry which is preliminary data.</text>
</comment>
<dbReference type="PANTHER" id="PTHR21240:SF19">
    <property type="entry name" value="CATALYTIC_ HYDROLASE"/>
    <property type="match status" value="1"/>
</dbReference>